<sequence length="61" mass="6828">MKYTKFEKARLLGSRALQISDGAFATVESEEKSSGVIAMNEFKQGKLPLKVKKPLKEQDNI</sequence>
<evidence type="ECO:0000256" key="2">
    <source>
        <dbReference type="ARBA" id="ARBA00023163"/>
    </source>
</evidence>
<protein>
    <submittedName>
        <fullName evidence="3">RNA polymerase Rpb6</fullName>
    </submittedName>
</protein>
<name>A6UVZ8_META3</name>
<dbReference type="AlphaFoldDB" id="A6UVZ8"/>
<dbReference type="InterPro" id="IPR006111">
    <property type="entry name" value="Rpo6/Rpb6"/>
</dbReference>
<gene>
    <name evidence="3" type="ordered locus">Maeo_1093</name>
</gene>
<proteinExistence type="predicted"/>
<dbReference type="NCBIfam" id="NF002206">
    <property type="entry name" value="PRK01099.1-1"/>
    <property type="match status" value="1"/>
</dbReference>
<dbReference type="InterPro" id="IPR006110">
    <property type="entry name" value="Pol_omega/Rpo6/RPB6"/>
</dbReference>
<dbReference type="PIRSF" id="PIRSF000778">
    <property type="entry name" value="RpoK/RPB6"/>
    <property type="match status" value="1"/>
</dbReference>
<dbReference type="HOGENOM" id="CLU_112527_5_1_2"/>
<dbReference type="eggNOG" id="arCOG01268">
    <property type="taxonomic scope" value="Archaea"/>
</dbReference>
<organism evidence="3 4">
    <name type="scientific">Methanococcus aeolicus (strain ATCC BAA-1280 / DSM 17508 / OCM 812 / Nankai-3)</name>
    <dbReference type="NCBI Taxonomy" id="419665"/>
    <lineage>
        <taxon>Archaea</taxon>
        <taxon>Methanobacteriati</taxon>
        <taxon>Methanobacteriota</taxon>
        <taxon>Methanomada group</taxon>
        <taxon>Methanococci</taxon>
        <taxon>Methanococcales</taxon>
        <taxon>Methanococcaceae</taxon>
        <taxon>Methanococcus</taxon>
    </lineage>
</organism>
<evidence type="ECO:0000313" key="4">
    <source>
        <dbReference type="Proteomes" id="UP000001106"/>
    </source>
</evidence>
<dbReference type="Pfam" id="PF01192">
    <property type="entry name" value="RNA_pol_Rpb6"/>
    <property type="match status" value="1"/>
</dbReference>
<dbReference type="GO" id="GO:0003899">
    <property type="term" value="F:DNA-directed RNA polymerase activity"/>
    <property type="evidence" value="ECO:0007669"/>
    <property type="project" value="InterPro"/>
</dbReference>
<keyword evidence="4" id="KW-1185">Reference proteome</keyword>
<dbReference type="NCBIfam" id="NF002208">
    <property type="entry name" value="PRK01099.1-3"/>
    <property type="match status" value="1"/>
</dbReference>
<dbReference type="PROSITE" id="PS01111">
    <property type="entry name" value="RNA_POL_K_14KD"/>
    <property type="match status" value="1"/>
</dbReference>
<evidence type="ECO:0000256" key="1">
    <source>
        <dbReference type="ARBA" id="ARBA00022478"/>
    </source>
</evidence>
<dbReference type="GO" id="GO:0042797">
    <property type="term" value="P:tRNA transcription by RNA polymerase III"/>
    <property type="evidence" value="ECO:0007669"/>
    <property type="project" value="TreeGrafter"/>
</dbReference>
<dbReference type="PANTHER" id="PTHR47227:SF5">
    <property type="entry name" value="DNA-DIRECTED RNA POLYMERASES I, II, AND III SUBUNIT RPABC2"/>
    <property type="match status" value="1"/>
</dbReference>
<dbReference type="InterPro" id="IPR036161">
    <property type="entry name" value="RPB6/omega-like_sf"/>
</dbReference>
<dbReference type="EMBL" id="CP000743">
    <property type="protein sequence ID" value="ABR56670.1"/>
    <property type="molecule type" value="Genomic_DNA"/>
</dbReference>
<dbReference type="InterPro" id="IPR020708">
    <property type="entry name" value="DNA-dir_RNA_polK_14-18kDa_CS"/>
</dbReference>
<dbReference type="PANTHER" id="PTHR47227">
    <property type="entry name" value="DNA-DIRECTED RNA POLYMERASE SUBUNIT K"/>
    <property type="match status" value="1"/>
</dbReference>
<evidence type="ECO:0000313" key="3">
    <source>
        <dbReference type="EMBL" id="ABR56670.1"/>
    </source>
</evidence>
<keyword evidence="1" id="KW-0240">DNA-directed RNA polymerase</keyword>
<dbReference type="GO" id="GO:0006360">
    <property type="term" value="P:transcription by RNA polymerase I"/>
    <property type="evidence" value="ECO:0007669"/>
    <property type="project" value="TreeGrafter"/>
</dbReference>
<keyword evidence="2" id="KW-0804">Transcription</keyword>
<reference evidence="3" key="1">
    <citation type="submission" date="2007-06" db="EMBL/GenBank/DDBJ databases">
        <title>Complete sequence of Methanococcus aeolicus Nankai-3.</title>
        <authorList>
            <consortium name="US DOE Joint Genome Institute"/>
            <person name="Copeland A."/>
            <person name="Lucas S."/>
            <person name="Lapidus A."/>
            <person name="Barry K."/>
            <person name="Glavina del Rio T."/>
            <person name="Dalin E."/>
            <person name="Tice H."/>
            <person name="Pitluck S."/>
            <person name="Chain P."/>
            <person name="Malfatti S."/>
            <person name="Shin M."/>
            <person name="Vergez L."/>
            <person name="Schmutz J."/>
            <person name="Larimer F."/>
            <person name="Land M."/>
            <person name="Hauser L."/>
            <person name="Kyrpides N."/>
            <person name="Lykidis A."/>
            <person name="Sieprawska-Lupa M."/>
            <person name="Whitman W.B."/>
            <person name="Richardson P."/>
        </authorList>
    </citation>
    <scope>NUCLEOTIDE SEQUENCE [LARGE SCALE GENOMIC DNA]</scope>
    <source>
        <strain evidence="3">Nankai-3</strain>
    </source>
</reference>
<dbReference type="Gene3D" id="3.90.940.10">
    <property type="match status" value="1"/>
</dbReference>
<dbReference type="OrthoDB" id="10567at2157"/>
<dbReference type="GO" id="GO:0006366">
    <property type="term" value="P:transcription by RNA polymerase II"/>
    <property type="evidence" value="ECO:0007669"/>
    <property type="project" value="TreeGrafter"/>
</dbReference>
<dbReference type="RefSeq" id="WP_011973802.1">
    <property type="nucleotide sequence ID" value="NC_009635.1"/>
</dbReference>
<dbReference type="GO" id="GO:0003677">
    <property type="term" value="F:DNA binding"/>
    <property type="evidence" value="ECO:0007669"/>
    <property type="project" value="InterPro"/>
</dbReference>
<accession>A6UVZ8</accession>
<dbReference type="STRING" id="419665.Maeo_1093"/>
<dbReference type="KEGG" id="mae:Maeo_1093"/>
<dbReference type="SUPFAM" id="SSF63562">
    <property type="entry name" value="RPB6/omega subunit-like"/>
    <property type="match status" value="1"/>
</dbReference>
<dbReference type="GeneID" id="5327151"/>
<dbReference type="GO" id="GO:0000428">
    <property type="term" value="C:DNA-directed RNA polymerase complex"/>
    <property type="evidence" value="ECO:0007669"/>
    <property type="project" value="UniProtKB-KW"/>
</dbReference>
<dbReference type="Proteomes" id="UP000001106">
    <property type="component" value="Chromosome"/>
</dbReference>